<keyword evidence="3" id="KW-1185">Reference proteome</keyword>
<sequence length="99" mass="11122">MTGNNLSLLALRIWPVDEPSVEQGHWGGIWKVSLLTALAQVLGLIGLPWLPRNVHHQRESQGKGRDRRNLWGGRALVAFVVLAFCWTVILDVVTIVQEF</sequence>
<dbReference type="AlphaFoldDB" id="W7TKG0"/>
<protein>
    <submittedName>
        <fullName evidence="2">Uncharacterized protein</fullName>
    </submittedName>
</protein>
<accession>W7TKG0</accession>
<reference evidence="2 3" key="1">
    <citation type="journal article" date="2014" name="Mol. Plant">
        <title>Chromosome Scale Genome Assembly and Transcriptome Profiling of Nannochloropsis gaditana in Nitrogen Depletion.</title>
        <authorList>
            <person name="Corteggiani Carpinelli E."/>
            <person name="Telatin A."/>
            <person name="Vitulo N."/>
            <person name="Forcato C."/>
            <person name="D'Angelo M."/>
            <person name="Schiavon R."/>
            <person name="Vezzi A."/>
            <person name="Giacometti G.M."/>
            <person name="Morosinotto T."/>
            <person name="Valle G."/>
        </authorList>
    </citation>
    <scope>NUCLEOTIDE SEQUENCE [LARGE SCALE GENOMIC DNA]</scope>
    <source>
        <strain evidence="2 3">B-31</strain>
    </source>
</reference>
<feature type="transmembrane region" description="Helical" evidence="1">
    <location>
        <begin position="29"/>
        <end position="50"/>
    </location>
</feature>
<keyword evidence="1" id="KW-0812">Transmembrane</keyword>
<dbReference type="EMBL" id="AZIL01002579">
    <property type="protein sequence ID" value="EWM21234.1"/>
    <property type="molecule type" value="Genomic_DNA"/>
</dbReference>
<feature type="transmembrane region" description="Helical" evidence="1">
    <location>
        <begin position="71"/>
        <end position="96"/>
    </location>
</feature>
<gene>
    <name evidence="2" type="ORF">Naga_101310g1</name>
</gene>
<dbReference type="Proteomes" id="UP000019335">
    <property type="component" value="Unassembled WGS sequence"/>
</dbReference>
<evidence type="ECO:0000313" key="3">
    <source>
        <dbReference type="Proteomes" id="UP000019335"/>
    </source>
</evidence>
<keyword evidence="1" id="KW-0472">Membrane</keyword>
<evidence type="ECO:0000313" key="2">
    <source>
        <dbReference type="EMBL" id="EWM21234.1"/>
    </source>
</evidence>
<dbReference type="OrthoDB" id="754047at2759"/>
<comment type="caution">
    <text evidence="2">The sequence shown here is derived from an EMBL/GenBank/DDBJ whole genome shotgun (WGS) entry which is preliminary data.</text>
</comment>
<evidence type="ECO:0000256" key="1">
    <source>
        <dbReference type="SAM" id="Phobius"/>
    </source>
</evidence>
<keyword evidence="1" id="KW-1133">Transmembrane helix</keyword>
<name>W7TKG0_9STRA</name>
<organism evidence="2 3">
    <name type="scientific">Nannochloropsis gaditana</name>
    <dbReference type="NCBI Taxonomy" id="72520"/>
    <lineage>
        <taxon>Eukaryota</taxon>
        <taxon>Sar</taxon>
        <taxon>Stramenopiles</taxon>
        <taxon>Ochrophyta</taxon>
        <taxon>Eustigmatophyceae</taxon>
        <taxon>Eustigmatales</taxon>
        <taxon>Monodopsidaceae</taxon>
        <taxon>Nannochloropsis</taxon>
    </lineage>
</organism>
<proteinExistence type="predicted"/>